<dbReference type="EMBL" id="FO203512">
    <property type="protein sequence ID" value="CCK74584.1"/>
    <property type="molecule type" value="Genomic_DNA"/>
</dbReference>
<reference evidence="1 2" key="1">
    <citation type="journal article" date="2013" name="Nat. Commun.">
        <title>Genome sequence and functional genomic analysis of the oil-degrading bacterium Oleispira antarctica.</title>
        <authorList>
            <person name="Kube M."/>
            <person name="Chernikova T.N."/>
            <person name="Al-Ramahi Y."/>
            <person name="Beloqui A."/>
            <person name="Lopez-Cortez N."/>
            <person name="Guazzaroni M.E."/>
            <person name="Heipieper H.J."/>
            <person name="Klages S."/>
            <person name="Kotsyurbenko O.R."/>
            <person name="Langer I."/>
            <person name="Nechitaylo T.Y."/>
            <person name="Lunsdorf H."/>
            <person name="Fernandez M."/>
            <person name="Juarez S."/>
            <person name="Ciordia S."/>
            <person name="Singer A."/>
            <person name="Kagan O."/>
            <person name="Egorova O."/>
            <person name="Petit P.A."/>
            <person name="Stogios P."/>
            <person name="Kim Y."/>
            <person name="Tchigvintsev A."/>
            <person name="Flick R."/>
            <person name="Denaro R."/>
            <person name="Genovese M."/>
            <person name="Albar J.P."/>
            <person name="Reva O.N."/>
            <person name="Martinez-Gomariz M."/>
            <person name="Tran H."/>
            <person name="Ferrer M."/>
            <person name="Savchenko A."/>
            <person name="Yakunin A.F."/>
            <person name="Yakimov M.M."/>
            <person name="Golyshina O.V."/>
            <person name="Reinhardt R."/>
            <person name="Golyshin P.N."/>
        </authorList>
    </citation>
    <scope>NUCLEOTIDE SEQUENCE [LARGE SCALE GENOMIC DNA]</scope>
</reference>
<name>R4YR59_OLEAN</name>
<accession>R4YR59</accession>
<dbReference type="PATRIC" id="fig|698738.3.peg.423"/>
<gene>
    <name evidence="1" type="ORF">OLEAN_C04080</name>
</gene>
<organism evidence="1 2">
    <name type="scientific">Oleispira antarctica RB-8</name>
    <dbReference type="NCBI Taxonomy" id="698738"/>
    <lineage>
        <taxon>Bacteria</taxon>
        <taxon>Pseudomonadati</taxon>
        <taxon>Pseudomonadota</taxon>
        <taxon>Gammaproteobacteria</taxon>
        <taxon>Oceanospirillales</taxon>
        <taxon>Oceanospirillaceae</taxon>
        <taxon>Oleispira</taxon>
    </lineage>
</organism>
<evidence type="ECO:0000313" key="2">
    <source>
        <dbReference type="Proteomes" id="UP000032749"/>
    </source>
</evidence>
<dbReference type="Proteomes" id="UP000032749">
    <property type="component" value="Chromosome"/>
</dbReference>
<keyword evidence="2" id="KW-1185">Reference proteome</keyword>
<proteinExistence type="predicted"/>
<dbReference type="KEGG" id="oai:OLEAN_C04080"/>
<dbReference type="OrthoDB" id="7061897at2"/>
<dbReference type="AlphaFoldDB" id="R4YR59"/>
<sequence length="259" mass="28156">MLEQQRIEYLQAMGIQLWMPRHALDNAAESSWLAGSEANNASLEVSGSTPVKAGHAADLLAEMGLVDAVTVATHPQAAESTSAQGLVSTPVRHQTFNTEIAEPSHVAEVGDASVDDIPVDLTVPKFELHFALWPCGLLWVGGQTFEQRDHSFQTAVSYSLLGNTAPQASYSQFKWPYIEGSNEDQSMAVALRALTAQWDFMSSQGARGWVAMDSSSLKWLEKVSSKALFSVNKRSELYSIAGKKQLWLALQTLSPTSVS</sequence>
<protein>
    <submittedName>
        <fullName evidence="1">Uncharacterized protein</fullName>
    </submittedName>
</protein>
<evidence type="ECO:0000313" key="1">
    <source>
        <dbReference type="EMBL" id="CCK74584.1"/>
    </source>
</evidence>
<dbReference type="HOGENOM" id="CLU_1081549_0_0_6"/>
<dbReference type="STRING" id="698738.OLEAN_C04080"/>